<sequence>MGNRGKDHPPQEINQKQKTAAAAAAGKPPSAHLHEDGGPLRPLRRLRVLAADAGGAPRNSNRRPVDVAPASQPPHSTPVQLFRQKQPQIHGRARPRHSSPRQLRTRDCGTIMSVSKKPFPRVPTPAWGTGHDGGQRPPALQLSFPWKQIVSVRSPPRRHTTCDAPAPAPRTSLSPLLLVPARSPAVPLPPLMTPPRSPAAPPLAAVDALAQILHALLPPLLLAAASVKALHMRWRALQATLLALQSSLASAPASAASHPLFADLVAALLPALRSLHALSGRCQDPGLPGGRLRLQSDLDMAASSLSLLLHDLSLLLRSGLLSVDSAAPSLNAIVLQVPASAASRADKSLFVRDAFARLQIGALDLKLKALVSLLDLLGDDPTAEAAQVVATDGDVAALLRLLDASSHSALRDRAVTAVAHLATACAVSRRVVFDEGGLGPLLRVLDSGSAPATRERAAAAVVAITADAGSAWALSAYGGVSILVNACRPGSGSPAVQALAVAALKNVASIDDVRSALVEEGGLPVLVDLLASGTVGTQKSAALCLWLLASMGDHETQSQIVQAGALSPLLQALHVASDQDLQDSVLRAIHALALVPAAARTLCSSPLFFAQLTDLICRCSSILLQQMAADMVADLAPTVSEDTKRCMAPCIGTLVKMMEVAKPATVQESAGRALLALLTLKSNRKVFVRDEKSVTRLVQMLDPRNEEIDKKYPVSISLALAMGGGNGTRRRLTDAGSCQHLQKLADVEVPGAKKALQRICSNRLKSLLSIGWQN</sequence>
<organism evidence="4 5">
    <name type="scientific">Urochloa decumbens</name>
    <dbReference type="NCBI Taxonomy" id="240449"/>
    <lineage>
        <taxon>Eukaryota</taxon>
        <taxon>Viridiplantae</taxon>
        <taxon>Streptophyta</taxon>
        <taxon>Embryophyta</taxon>
        <taxon>Tracheophyta</taxon>
        <taxon>Spermatophyta</taxon>
        <taxon>Magnoliopsida</taxon>
        <taxon>Liliopsida</taxon>
        <taxon>Poales</taxon>
        <taxon>Poaceae</taxon>
        <taxon>PACMAD clade</taxon>
        <taxon>Panicoideae</taxon>
        <taxon>Panicodae</taxon>
        <taxon>Paniceae</taxon>
        <taxon>Melinidinae</taxon>
        <taxon>Urochloa</taxon>
    </lineage>
</organism>
<evidence type="ECO:0000313" key="5">
    <source>
        <dbReference type="Proteomes" id="UP001497457"/>
    </source>
</evidence>
<dbReference type="PANTHER" id="PTHR46043:SF2">
    <property type="entry name" value="ARM REPEAT SUPERFAMILY PROTEIN"/>
    <property type="match status" value="1"/>
</dbReference>
<evidence type="ECO:0000256" key="2">
    <source>
        <dbReference type="SAM" id="MobiDB-lite"/>
    </source>
</evidence>
<dbReference type="InterPro" id="IPR054296">
    <property type="entry name" value="DUF7032"/>
</dbReference>
<name>A0ABC8WG05_9POAL</name>
<dbReference type="SUPFAM" id="SSF48371">
    <property type="entry name" value="ARM repeat"/>
    <property type="match status" value="1"/>
</dbReference>
<evidence type="ECO:0000313" key="4">
    <source>
        <dbReference type="EMBL" id="CAL4909169.1"/>
    </source>
</evidence>
<feature type="domain" description="DUF7032" evidence="3">
    <location>
        <begin position="215"/>
        <end position="319"/>
    </location>
</feature>
<dbReference type="Pfam" id="PF23005">
    <property type="entry name" value="DUF7032"/>
    <property type="match status" value="1"/>
</dbReference>
<dbReference type="Pfam" id="PF00514">
    <property type="entry name" value="Arm"/>
    <property type="match status" value="1"/>
</dbReference>
<proteinExistence type="predicted"/>
<dbReference type="AlphaFoldDB" id="A0ABC8WG05"/>
<accession>A0ABC8WG05</accession>
<dbReference type="Proteomes" id="UP001497457">
    <property type="component" value="Chromosome 12b"/>
</dbReference>
<dbReference type="PANTHER" id="PTHR46043">
    <property type="entry name" value="ARM REPEAT SUPERFAMILY PROTEIN"/>
    <property type="match status" value="1"/>
</dbReference>
<feature type="repeat" description="ARM" evidence="1">
    <location>
        <begin position="478"/>
        <end position="522"/>
    </location>
</feature>
<evidence type="ECO:0000259" key="3">
    <source>
        <dbReference type="Pfam" id="PF23005"/>
    </source>
</evidence>
<dbReference type="Gene3D" id="1.25.10.10">
    <property type="entry name" value="Leucine-rich Repeat Variant"/>
    <property type="match status" value="2"/>
</dbReference>
<feature type="region of interest" description="Disordered" evidence="2">
    <location>
        <begin position="1"/>
        <end position="104"/>
    </location>
</feature>
<reference evidence="4 5" key="2">
    <citation type="submission" date="2024-10" db="EMBL/GenBank/DDBJ databases">
        <authorList>
            <person name="Ryan C."/>
        </authorList>
    </citation>
    <scope>NUCLEOTIDE SEQUENCE [LARGE SCALE GENOMIC DNA]</scope>
</reference>
<dbReference type="InterPro" id="IPR000225">
    <property type="entry name" value="Armadillo"/>
</dbReference>
<dbReference type="InterPro" id="IPR016024">
    <property type="entry name" value="ARM-type_fold"/>
</dbReference>
<feature type="compositionally biased region" description="Polar residues" evidence="2">
    <location>
        <begin position="77"/>
        <end position="87"/>
    </location>
</feature>
<protein>
    <recommendedName>
        <fullName evidence="3">DUF7032 domain-containing protein</fullName>
    </recommendedName>
</protein>
<gene>
    <name evidence="4" type="ORF">URODEC1_LOCUS13524</name>
</gene>
<evidence type="ECO:0000256" key="1">
    <source>
        <dbReference type="PROSITE-ProRule" id="PRU00259"/>
    </source>
</evidence>
<feature type="compositionally biased region" description="Basic and acidic residues" evidence="2">
    <location>
        <begin position="1"/>
        <end position="10"/>
    </location>
</feature>
<dbReference type="SMART" id="SM00185">
    <property type="entry name" value="ARM"/>
    <property type="match status" value="5"/>
</dbReference>
<dbReference type="EMBL" id="OZ075122">
    <property type="protein sequence ID" value="CAL4909169.1"/>
    <property type="molecule type" value="Genomic_DNA"/>
</dbReference>
<dbReference type="InterPro" id="IPR011989">
    <property type="entry name" value="ARM-like"/>
</dbReference>
<keyword evidence="5" id="KW-1185">Reference proteome</keyword>
<reference evidence="5" key="1">
    <citation type="submission" date="2024-06" db="EMBL/GenBank/DDBJ databases">
        <authorList>
            <person name="Ryan C."/>
        </authorList>
    </citation>
    <scope>NUCLEOTIDE SEQUENCE [LARGE SCALE GENOMIC DNA]</scope>
</reference>
<dbReference type="PROSITE" id="PS50176">
    <property type="entry name" value="ARM_REPEAT"/>
    <property type="match status" value="1"/>
</dbReference>